<proteinExistence type="predicted"/>
<feature type="non-terminal residue" evidence="2">
    <location>
        <position position="231"/>
    </location>
</feature>
<evidence type="ECO:0000313" key="2">
    <source>
        <dbReference type="EMBL" id="CRZ04846.1"/>
    </source>
</evidence>
<feature type="region of interest" description="Disordered" evidence="1">
    <location>
        <begin position="145"/>
        <end position="187"/>
    </location>
</feature>
<sequence>PGPLGSIRRQLNRLGVCPRPMEMSFLGRAPILEITTYESAQNDLATQLRSLGFTVKTGISPEDPSLMTGAKWQDALPAEKEEAGRAHYVQRLQRTAGRQIRPSMTGFLTKEIYRMGQTPTFRKTTVTITETNHKLGNSGAWTVVANRRGRKHKKKVTTNEESPTDARDDLAAKSPATLDPSQLRPDNVATSSFEQAPIDDQIIQETAEAADMSLIVDLFTSNNSTDWADDD</sequence>
<dbReference type="EMBL" id="HACM01004404">
    <property type="protein sequence ID" value="CRZ04846.1"/>
    <property type="molecule type" value="Transcribed_RNA"/>
</dbReference>
<feature type="non-terminal residue" evidence="2">
    <location>
        <position position="1"/>
    </location>
</feature>
<organism evidence="2">
    <name type="scientific">Spongospora subterranea</name>
    <dbReference type="NCBI Taxonomy" id="70186"/>
    <lineage>
        <taxon>Eukaryota</taxon>
        <taxon>Sar</taxon>
        <taxon>Rhizaria</taxon>
        <taxon>Endomyxa</taxon>
        <taxon>Phytomyxea</taxon>
        <taxon>Plasmodiophorida</taxon>
        <taxon>Plasmodiophoridae</taxon>
        <taxon>Spongospora</taxon>
    </lineage>
</organism>
<reference evidence="2" key="1">
    <citation type="submission" date="2015-04" db="EMBL/GenBank/DDBJ databases">
        <title>The genome sequence of the plant pathogenic Rhizarian Plasmodiophora brassicae reveals insights in its biotrophic life cycle and the origin of chitin synthesis.</title>
        <authorList>
            <person name="Schwelm A."/>
            <person name="Fogelqvist J."/>
            <person name="Knaust A."/>
            <person name="Julke S."/>
            <person name="Lilja T."/>
            <person name="Dhandapani V."/>
            <person name="Bonilla-Rosso G."/>
            <person name="Karlsson M."/>
            <person name="Shevchenko A."/>
            <person name="Choi S.R."/>
            <person name="Kim H.G."/>
            <person name="Park J.Y."/>
            <person name="Lim Y.P."/>
            <person name="Ludwig-Muller J."/>
            <person name="Dixelius C."/>
        </authorList>
    </citation>
    <scope>NUCLEOTIDE SEQUENCE</scope>
    <source>
        <tissue evidence="2">Potato root galls</tissue>
    </source>
</reference>
<name>A0A0H5QTG2_9EUKA</name>
<dbReference type="AlphaFoldDB" id="A0A0H5QTG2"/>
<feature type="compositionally biased region" description="Basic residues" evidence="1">
    <location>
        <begin position="147"/>
        <end position="156"/>
    </location>
</feature>
<evidence type="ECO:0000256" key="1">
    <source>
        <dbReference type="SAM" id="MobiDB-lite"/>
    </source>
</evidence>
<protein>
    <submittedName>
        <fullName evidence="2">Uncharacterized protein</fullName>
    </submittedName>
</protein>
<accession>A0A0H5QTG2</accession>